<proteinExistence type="predicted"/>
<evidence type="ECO:0000313" key="1">
    <source>
        <dbReference type="EMBL" id="WDZ87096.1"/>
    </source>
</evidence>
<dbReference type="InterPro" id="IPR051082">
    <property type="entry name" value="Pentapeptide-BTB/POZ_domain"/>
</dbReference>
<name>A0ABY7ZVL4_9ACTN</name>
<sequence>MPELTEDATFRHDDWYAEEIVDRHFVRCSFHDVDLTEATTRGAVFTECVFGGVRFNASRHVDSAFTRCTFTRCVLFDAEFTGCKLVGSTFTECELRPLRVDGGDWSFVALPRADLRGAHLAGVRLREVDLTGADLTGATLTGADLSGGQFAGARLTRCDLRGSDLSGLDPTLVERGGALIDPEQALVLARGLGFEVR</sequence>
<protein>
    <submittedName>
        <fullName evidence="1">Pentapeptide repeat-containing protein</fullName>
    </submittedName>
</protein>
<dbReference type="SUPFAM" id="SSF141571">
    <property type="entry name" value="Pentapeptide repeat-like"/>
    <property type="match status" value="1"/>
</dbReference>
<dbReference type="InterPro" id="IPR001646">
    <property type="entry name" value="5peptide_repeat"/>
</dbReference>
<reference evidence="1 2" key="1">
    <citation type="submission" date="2023-02" db="EMBL/GenBank/DDBJ databases">
        <authorList>
            <person name="Mo P."/>
        </authorList>
    </citation>
    <scope>NUCLEOTIDE SEQUENCE [LARGE SCALE GENOMIC DNA]</scope>
    <source>
        <strain evidence="1 2">HUAS 3</strain>
    </source>
</reference>
<dbReference type="Pfam" id="PF00805">
    <property type="entry name" value="Pentapeptide"/>
    <property type="match status" value="3"/>
</dbReference>
<organism evidence="1 2">
    <name type="scientific">Micromonospora cathayae</name>
    <dbReference type="NCBI Taxonomy" id="3028804"/>
    <lineage>
        <taxon>Bacteria</taxon>
        <taxon>Bacillati</taxon>
        <taxon>Actinomycetota</taxon>
        <taxon>Actinomycetes</taxon>
        <taxon>Micromonosporales</taxon>
        <taxon>Micromonosporaceae</taxon>
        <taxon>Micromonospora</taxon>
    </lineage>
</organism>
<gene>
    <name evidence="1" type="ORF">PVK37_12150</name>
</gene>
<accession>A0ABY7ZVL4</accession>
<dbReference type="RefSeq" id="WP_275033981.1">
    <property type="nucleotide sequence ID" value="NZ_CP118615.1"/>
</dbReference>
<dbReference type="Gene3D" id="2.160.20.80">
    <property type="entry name" value="E3 ubiquitin-protein ligase SopA"/>
    <property type="match status" value="1"/>
</dbReference>
<dbReference type="PANTHER" id="PTHR14136:SF17">
    <property type="entry name" value="BTB_POZ DOMAIN-CONTAINING PROTEIN KCTD9"/>
    <property type="match status" value="1"/>
</dbReference>
<evidence type="ECO:0000313" key="2">
    <source>
        <dbReference type="Proteomes" id="UP001219605"/>
    </source>
</evidence>
<dbReference type="PANTHER" id="PTHR14136">
    <property type="entry name" value="BTB_POZ DOMAIN-CONTAINING PROTEIN KCTD9"/>
    <property type="match status" value="1"/>
</dbReference>
<keyword evidence="2" id="KW-1185">Reference proteome</keyword>
<dbReference type="Proteomes" id="UP001219605">
    <property type="component" value="Chromosome"/>
</dbReference>
<dbReference type="EMBL" id="CP118615">
    <property type="protein sequence ID" value="WDZ87096.1"/>
    <property type="molecule type" value="Genomic_DNA"/>
</dbReference>